<dbReference type="PANTHER" id="PTHR15622">
    <property type="entry name" value="WD40 REPEAT PROTEIN"/>
    <property type="match status" value="1"/>
</dbReference>
<reference evidence="8" key="1">
    <citation type="journal article" date="2019" name="Int. J. Syst. Evol. Microbiol.">
        <title>The Global Catalogue of Microorganisms (GCM) 10K type strain sequencing project: providing services to taxonomists for standard genome sequencing and annotation.</title>
        <authorList>
            <consortium name="The Broad Institute Genomics Platform"/>
            <consortium name="The Broad Institute Genome Sequencing Center for Infectious Disease"/>
            <person name="Wu L."/>
            <person name="Ma J."/>
        </authorList>
    </citation>
    <scope>NUCLEOTIDE SEQUENCE [LARGE SCALE GENOMIC DNA]</scope>
    <source>
        <strain evidence="8">JCM 30346</strain>
    </source>
</reference>
<evidence type="ECO:0000256" key="3">
    <source>
        <dbReference type="ARBA" id="ARBA00022786"/>
    </source>
</evidence>
<dbReference type="InterPro" id="IPR015943">
    <property type="entry name" value="WD40/YVTN_repeat-like_dom_sf"/>
</dbReference>
<feature type="repeat" description="WD" evidence="4">
    <location>
        <begin position="448"/>
        <end position="489"/>
    </location>
</feature>
<evidence type="ECO:0000256" key="4">
    <source>
        <dbReference type="PROSITE-ProRule" id="PRU00221"/>
    </source>
</evidence>
<dbReference type="NCBIfam" id="NF047832">
    <property type="entry name" value="caspase_w_EACC1"/>
    <property type="match status" value="1"/>
</dbReference>
<feature type="repeat" description="WD" evidence="4">
    <location>
        <begin position="407"/>
        <end position="448"/>
    </location>
</feature>
<dbReference type="PRINTS" id="PR00320">
    <property type="entry name" value="GPROTEINBRPT"/>
</dbReference>
<organism evidence="7 8">
    <name type="scientific">Sphaerisporangium aureirubrum</name>
    <dbReference type="NCBI Taxonomy" id="1544736"/>
    <lineage>
        <taxon>Bacteria</taxon>
        <taxon>Bacillati</taxon>
        <taxon>Actinomycetota</taxon>
        <taxon>Actinomycetes</taxon>
        <taxon>Streptosporangiales</taxon>
        <taxon>Streptosporangiaceae</taxon>
        <taxon>Sphaerisporangium</taxon>
    </lineage>
</organism>
<dbReference type="InterPro" id="IPR051983">
    <property type="entry name" value="WSB_SOCS-box_domain"/>
</dbReference>
<dbReference type="Gene3D" id="2.130.10.10">
    <property type="entry name" value="YVTN repeat-like/Quinoprotein amine dehydrogenase"/>
    <property type="match status" value="3"/>
</dbReference>
<dbReference type="EMBL" id="JBHSRF010000004">
    <property type="protein sequence ID" value="MFC6080436.1"/>
    <property type="molecule type" value="Genomic_DNA"/>
</dbReference>
<dbReference type="PROSITE" id="PS00678">
    <property type="entry name" value="WD_REPEATS_1"/>
    <property type="match status" value="4"/>
</dbReference>
<accession>A0ABW1NBA4</accession>
<dbReference type="PROSITE" id="PS50082">
    <property type="entry name" value="WD_REPEATS_2"/>
    <property type="match status" value="6"/>
</dbReference>
<keyword evidence="2" id="KW-0677">Repeat</keyword>
<evidence type="ECO:0000256" key="5">
    <source>
        <dbReference type="SAM" id="MobiDB-lite"/>
    </source>
</evidence>
<evidence type="ECO:0000256" key="2">
    <source>
        <dbReference type="ARBA" id="ARBA00022737"/>
    </source>
</evidence>
<dbReference type="Proteomes" id="UP001596137">
    <property type="component" value="Unassembled WGS sequence"/>
</dbReference>
<dbReference type="InterPro" id="IPR019775">
    <property type="entry name" value="WD40_repeat_CS"/>
</dbReference>
<dbReference type="InterPro" id="IPR020472">
    <property type="entry name" value="WD40_PAC1"/>
</dbReference>
<dbReference type="SMART" id="SM00320">
    <property type="entry name" value="WD40"/>
    <property type="match status" value="7"/>
</dbReference>
<comment type="caution">
    <text evidence="7">The sequence shown here is derived from an EMBL/GenBank/DDBJ whole genome shotgun (WGS) entry which is preliminary data.</text>
</comment>
<evidence type="ECO:0000313" key="8">
    <source>
        <dbReference type="Proteomes" id="UP001596137"/>
    </source>
</evidence>
<dbReference type="PANTHER" id="PTHR15622:SF2">
    <property type="entry name" value="U4_U6 SMALL NUCLEAR RIBONUCLEOPROTEIN PRP4"/>
    <property type="match status" value="1"/>
</dbReference>
<evidence type="ECO:0000256" key="1">
    <source>
        <dbReference type="ARBA" id="ARBA00022574"/>
    </source>
</evidence>
<sequence>MPEPRTRPGSRAILIGTRGSKDAAIPSTPGALVTLNAVKEVLTDQALCAWPSHLVTSIEDANDVQSLLLTLRRLTREARDTLLVYFVGTGIILRGGRLCLALACTEADSPDITGLEYERVRREILDSPARLKIVILDCSYSGRVIEALTSSRIVDITDITGTYIMSASDRETVPGPPAEPTTTTPFSDELIAMIRSGVPGGSEHLTLGDLYLQLHESLRRRGLPAPNRRNSDVADRYPFTRNVAYDGGASPLRVDAPGLPAKRIRSGLTERGKWRRMLVGGGLTLATATIASSRIFIASEQPPGTEQGAPGPTQSGWRGRPLAGARGRLYGIAFSPDGKILAAGSADKTVRLWDLAARASSTFALDHPAVVYGTAFSPADGGILATGGDDGTVRLWDLDRRAVAAVLTGHGATIWEVAFSPDGTILASTSSDRTVRLWDVARRRVRAVLHHPMSVFGATFSPDGRILATGSNDTKIRLWDTATHDQLVTLTGHRQAITQLAFKPRDEKILASGSWDATVRLWDTATRKHTATLLGHQKTVSGVAFSPDGKILATGSADTTVRLWDTRSGQTTDILRDAVDVFAVAYRPDGAVLATTNHTFAWLWEMR</sequence>
<protein>
    <recommendedName>
        <fullName evidence="6">EML-like second beta-propeller domain-containing protein</fullName>
    </recommendedName>
</protein>
<evidence type="ECO:0000313" key="7">
    <source>
        <dbReference type="EMBL" id="MFC6080436.1"/>
    </source>
</evidence>
<keyword evidence="8" id="KW-1185">Reference proteome</keyword>
<dbReference type="InterPro" id="IPR055442">
    <property type="entry name" value="Beta-prop_EML-like_2nd"/>
</dbReference>
<name>A0ABW1NBA4_9ACTN</name>
<dbReference type="Pfam" id="PF00400">
    <property type="entry name" value="WD40"/>
    <property type="match status" value="2"/>
</dbReference>
<gene>
    <name evidence="7" type="ORF">ACFP1K_04660</name>
</gene>
<feature type="repeat" description="WD" evidence="4">
    <location>
        <begin position="322"/>
        <end position="355"/>
    </location>
</feature>
<keyword evidence="3" id="KW-0833">Ubl conjugation pathway</keyword>
<proteinExistence type="predicted"/>
<feature type="repeat" description="WD" evidence="4">
    <location>
        <begin position="533"/>
        <end position="574"/>
    </location>
</feature>
<dbReference type="InterPro" id="IPR036322">
    <property type="entry name" value="WD40_repeat_dom_sf"/>
</dbReference>
<evidence type="ECO:0000259" key="6">
    <source>
        <dbReference type="Pfam" id="PF23414"/>
    </source>
</evidence>
<feature type="region of interest" description="Disordered" evidence="5">
    <location>
        <begin position="300"/>
        <end position="319"/>
    </location>
</feature>
<dbReference type="CDD" id="cd00200">
    <property type="entry name" value="WD40"/>
    <property type="match status" value="1"/>
</dbReference>
<dbReference type="PROSITE" id="PS50294">
    <property type="entry name" value="WD_REPEATS_REGION"/>
    <property type="match status" value="6"/>
</dbReference>
<dbReference type="InterPro" id="IPR001680">
    <property type="entry name" value="WD40_rpt"/>
</dbReference>
<keyword evidence="1 4" id="KW-0853">WD repeat</keyword>
<dbReference type="Pfam" id="PF23414">
    <property type="entry name" value="Beta-prop_EML_2"/>
    <property type="match status" value="1"/>
</dbReference>
<dbReference type="RefSeq" id="WP_380747207.1">
    <property type="nucleotide sequence ID" value="NZ_JBHSRF010000004.1"/>
</dbReference>
<dbReference type="SUPFAM" id="SSF50978">
    <property type="entry name" value="WD40 repeat-like"/>
    <property type="match status" value="1"/>
</dbReference>
<feature type="domain" description="EML-like second beta-propeller" evidence="6">
    <location>
        <begin position="414"/>
        <end position="572"/>
    </location>
</feature>
<feature type="repeat" description="WD" evidence="4">
    <location>
        <begin position="364"/>
        <end position="406"/>
    </location>
</feature>
<feature type="repeat" description="WD" evidence="4">
    <location>
        <begin position="490"/>
        <end position="532"/>
    </location>
</feature>